<protein>
    <recommendedName>
        <fullName evidence="8">PQ loop repeat protein</fullName>
    </recommendedName>
</protein>
<feature type="transmembrane region" description="Helical" evidence="5">
    <location>
        <begin position="151"/>
        <end position="168"/>
    </location>
</feature>
<dbReference type="InterPro" id="IPR006603">
    <property type="entry name" value="PQ-loop_rpt"/>
</dbReference>
<evidence type="ECO:0000313" key="6">
    <source>
        <dbReference type="EMBL" id="KAF2427540.1"/>
    </source>
</evidence>
<sequence length="269" mass="30399">MGAFGWLINHIAPIFLITSPVTSYADQIYSIHRTRTSFGFSLDIPLIMLLASILKIFYWIGVRYDMSLFVQALVMIVMQCLLLHVALTHRPPLQIEHTPFASTTARIGNILEDRPLQFWQWRTAKPYWHFLGYFTGLLVVGQIVFSSSEGYSHLLGYVALAIEATLPIPQILQNQRRRCCKGFRVSVLANWLVGDCFKMVYFFAKANNDVPVAFKICGVFQACCDAYLGFQYYMFGDGEIEMPSAAGGKGAFYQPTEGKEMNWAGNAKT</sequence>
<dbReference type="Proteomes" id="UP000800235">
    <property type="component" value="Unassembled WGS sequence"/>
</dbReference>
<evidence type="ECO:0000256" key="1">
    <source>
        <dbReference type="ARBA" id="ARBA00004141"/>
    </source>
</evidence>
<evidence type="ECO:0000256" key="4">
    <source>
        <dbReference type="ARBA" id="ARBA00023136"/>
    </source>
</evidence>
<feature type="transmembrane region" description="Helical" evidence="5">
    <location>
        <begin position="6"/>
        <end position="25"/>
    </location>
</feature>
<feature type="transmembrane region" description="Helical" evidence="5">
    <location>
        <begin position="66"/>
        <end position="87"/>
    </location>
</feature>
<evidence type="ECO:0000256" key="2">
    <source>
        <dbReference type="ARBA" id="ARBA00022692"/>
    </source>
</evidence>
<dbReference type="Gene3D" id="1.20.1280.290">
    <property type="match status" value="2"/>
</dbReference>
<evidence type="ECO:0008006" key="8">
    <source>
        <dbReference type="Google" id="ProtNLM"/>
    </source>
</evidence>
<dbReference type="AlphaFoldDB" id="A0A9P4NLV3"/>
<comment type="caution">
    <text evidence="6">The sequence shown here is derived from an EMBL/GenBank/DDBJ whole genome shotgun (WGS) entry which is preliminary data.</text>
</comment>
<comment type="subcellular location">
    <subcellularLocation>
        <location evidence="1">Membrane</location>
        <topology evidence="1">Multi-pass membrane protein</topology>
    </subcellularLocation>
</comment>
<dbReference type="GO" id="GO:0045332">
    <property type="term" value="P:phospholipid translocation"/>
    <property type="evidence" value="ECO:0007669"/>
    <property type="project" value="TreeGrafter"/>
</dbReference>
<dbReference type="GO" id="GO:0005802">
    <property type="term" value="C:trans-Golgi network"/>
    <property type="evidence" value="ECO:0007669"/>
    <property type="project" value="TreeGrafter"/>
</dbReference>
<dbReference type="GO" id="GO:0042147">
    <property type="term" value="P:retrograde transport, endosome to Golgi"/>
    <property type="evidence" value="ECO:0007669"/>
    <property type="project" value="TreeGrafter"/>
</dbReference>
<evidence type="ECO:0000256" key="3">
    <source>
        <dbReference type="ARBA" id="ARBA00022989"/>
    </source>
</evidence>
<feature type="transmembrane region" description="Helical" evidence="5">
    <location>
        <begin position="127"/>
        <end position="145"/>
    </location>
</feature>
<dbReference type="InterPro" id="IPR052241">
    <property type="entry name" value="SLC66/Scramblase_ANY1"/>
</dbReference>
<gene>
    <name evidence="6" type="ORF">EJ08DRAFT_735998</name>
</gene>
<dbReference type="FunFam" id="1.20.1280.290:FF:000005">
    <property type="entry name" value="PQ-loop repeat-containing protein 1"/>
    <property type="match status" value="1"/>
</dbReference>
<evidence type="ECO:0000313" key="7">
    <source>
        <dbReference type="Proteomes" id="UP000800235"/>
    </source>
</evidence>
<dbReference type="Pfam" id="PF04193">
    <property type="entry name" value="PQ-loop"/>
    <property type="match status" value="2"/>
</dbReference>
<keyword evidence="2 5" id="KW-0812">Transmembrane</keyword>
<keyword evidence="3 5" id="KW-1133">Transmembrane helix</keyword>
<organism evidence="6 7">
    <name type="scientific">Tothia fuscella</name>
    <dbReference type="NCBI Taxonomy" id="1048955"/>
    <lineage>
        <taxon>Eukaryota</taxon>
        <taxon>Fungi</taxon>
        <taxon>Dikarya</taxon>
        <taxon>Ascomycota</taxon>
        <taxon>Pezizomycotina</taxon>
        <taxon>Dothideomycetes</taxon>
        <taxon>Pleosporomycetidae</taxon>
        <taxon>Venturiales</taxon>
        <taxon>Cylindrosympodiaceae</taxon>
        <taxon>Tothia</taxon>
    </lineage>
</organism>
<dbReference type="GO" id="GO:0005768">
    <property type="term" value="C:endosome"/>
    <property type="evidence" value="ECO:0007669"/>
    <property type="project" value="TreeGrafter"/>
</dbReference>
<name>A0A9P4NLV3_9PEZI</name>
<keyword evidence="4 5" id="KW-0472">Membrane</keyword>
<reference evidence="6" key="1">
    <citation type="journal article" date="2020" name="Stud. Mycol.">
        <title>101 Dothideomycetes genomes: a test case for predicting lifestyles and emergence of pathogens.</title>
        <authorList>
            <person name="Haridas S."/>
            <person name="Albert R."/>
            <person name="Binder M."/>
            <person name="Bloem J."/>
            <person name="Labutti K."/>
            <person name="Salamov A."/>
            <person name="Andreopoulos B."/>
            <person name="Baker S."/>
            <person name="Barry K."/>
            <person name="Bills G."/>
            <person name="Bluhm B."/>
            <person name="Cannon C."/>
            <person name="Castanera R."/>
            <person name="Culley D."/>
            <person name="Daum C."/>
            <person name="Ezra D."/>
            <person name="Gonzalez J."/>
            <person name="Henrissat B."/>
            <person name="Kuo A."/>
            <person name="Liang C."/>
            <person name="Lipzen A."/>
            <person name="Lutzoni F."/>
            <person name="Magnuson J."/>
            <person name="Mondo S."/>
            <person name="Nolan M."/>
            <person name="Ohm R."/>
            <person name="Pangilinan J."/>
            <person name="Park H.-J."/>
            <person name="Ramirez L."/>
            <person name="Alfaro M."/>
            <person name="Sun H."/>
            <person name="Tritt A."/>
            <person name="Yoshinaga Y."/>
            <person name="Zwiers L.-H."/>
            <person name="Turgeon B."/>
            <person name="Goodwin S."/>
            <person name="Spatafora J."/>
            <person name="Crous P."/>
            <person name="Grigoriev I."/>
        </authorList>
    </citation>
    <scope>NUCLEOTIDE SEQUENCE</scope>
    <source>
        <strain evidence="6">CBS 130266</strain>
    </source>
</reference>
<dbReference type="OrthoDB" id="292213at2759"/>
<dbReference type="GO" id="GO:0016020">
    <property type="term" value="C:membrane"/>
    <property type="evidence" value="ECO:0007669"/>
    <property type="project" value="UniProtKB-SubCell"/>
</dbReference>
<keyword evidence="7" id="KW-1185">Reference proteome</keyword>
<dbReference type="GO" id="GO:0005829">
    <property type="term" value="C:cytosol"/>
    <property type="evidence" value="ECO:0007669"/>
    <property type="project" value="GOC"/>
</dbReference>
<evidence type="ECO:0000256" key="5">
    <source>
        <dbReference type="SAM" id="Phobius"/>
    </source>
</evidence>
<feature type="transmembrane region" description="Helical" evidence="5">
    <location>
        <begin position="37"/>
        <end position="60"/>
    </location>
</feature>
<proteinExistence type="predicted"/>
<accession>A0A9P4NLV3</accession>
<dbReference type="EMBL" id="MU007059">
    <property type="protein sequence ID" value="KAF2427540.1"/>
    <property type="molecule type" value="Genomic_DNA"/>
</dbReference>
<dbReference type="PANTHER" id="PTHR14856:SF9">
    <property type="entry name" value="PQ-LOOP REPEAT-CONTAINING PROTEIN 1"/>
    <property type="match status" value="1"/>
</dbReference>
<dbReference type="PANTHER" id="PTHR14856">
    <property type="entry name" value="PQ-LOOP REPEAT-CONTAINING PROTEIN 1-LIKE PROTEIN"/>
    <property type="match status" value="1"/>
</dbReference>